<dbReference type="Pfam" id="PF08240">
    <property type="entry name" value="ADH_N"/>
    <property type="match status" value="1"/>
</dbReference>
<reference evidence="2" key="1">
    <citation type="journal article" date="2014" name="Int. J. Syst. Evol. Microbiol.">
        <title>Complete genome sequence of Corynebacterium casei LMG S-19264T (=DSM 44701T), isolated from a smear-ripened cheese.</title>
        <authorList>
            <consortium name="US DOE Joint Genome Institute (JGI-PGF)"/>
            <person name="Walter F."/>
            <person name="Albersmeier A."/>
            <person name="Kalinowski J."/>
            <person name="Ruckert C."/>
        </authorList>
    </citation>
    <scope>NUCLEOTIDE SEQUENCE</scope>
    <source>
        <strain evidence="2">JCM 19831</strain>
    </source>
</reference>
<dbReference type="CDD" id="cd08267">
    <property type="entry name" value="MDR1"/>
    <property type="match status" value="1"/>
</dbReference>
<accession>A0A917WIF6</accession>
<evidence type="ECO:0000259" key="1">
    <source>
        <dbReference type="SMART" id="SM00829"/>
    </source>
</evidence>
<dbReference type="InterPro" id="IPR052733">
    <property type="entry name" value="Chloroplast_QOR"/>
</dbReference>
<evidence type="ECO:0000313" key="2">
    <source>
        <dbReference type="EMBL" id="GGM06573.1"/>
    </source>
</evidence>
<dbReference type="InterPro" id="IPR020843">
    <property type="entry name" value="ER"/>
</dbReference>
<name>A0A917WIF6_9ACTN</name>
<proteinExistence type="predicted"/>
<dbReference type="Gene3D" id="3.40.50.720">
    <property type="entry name" value="NAD(P)-binding Rossmann-like Domain"/>
    <property type="match status" value="1"/>
</dbReference>
<keyword evidence="3" id="KW-1185">Reference proteome</keyword>
<feature type="domain" description="Enoyl reductase (ER)" evidence="1">
    <location>
        <begin position="13"/>
        <end position="320"/>
    </location>
</feature>
<evidence type="ECO:0000313" key="3">
    <source>
        <dbReference type="Proteomes" id="UP000642070"/>
    </source>
</evidence>
<dbReference type="Proteomes" id="UP000642070">
    <property type="component" value="Unassembled WGS sequence"/>
</dbReference>
<reference evidence="2" key="2">
    <citation type="submission" date="2020-09" db="EMBL/GenBank/DDBJ databases">
        <authorList>
            <person name="Sun Q."/>
            <person name="Ohkuma M."/>
        </authorList>
    </citation>
    <scope>NUCLEOTIDE SEQUENCE</scope>
    <source>
        <strain evidence="2">JCM 19831</strain>
    </source>
</reference>
<organism evidence="2 3">
    <name type="scientific">Dactylosporangium sucinum</name>
    <dbReference type="NCBI Taxonomy" id="1424081"/>
    <lineage>
        <taxon>Bacteria</taxon>
        <taxon>Bacillati</taxon>
        <taxon>Actinomycetota</taxon>
        <taxon>Actinomycetes</taxon>
        <taxon>Micromonosporales</taxon>
        <taxon>Micromonosporaceae</taxon>
        <taxon>Dactylosporangium</taxon>
    </lineage>
</organism>
<dbReference type="PANTHER" id="PTHR44013:SF1">
    <property type="entry name" value="ZINC-TYPE ALCOHOL DEHYDROGENASE-LIKE PROTEIN C16A3.02C"/>
    <property type="match status" value="1"/>
</dbReference>
<gene>
    <name evidence="2" type="ORF">GCM10007977_004610</name>
</gene>
<protein>
    <submittedName>
        <fullName evidence="2">NADPH:quinone oxidoreductase</fullName>
    </submittedName>
</protein>
<dbReference type="Pfam" id="PF13602">
    <property type="entry name" value="ADH_zinc_N_2"/>
    <property type="match status" value="1"/>
</dbReference>
<dbReference type="SUPFAM" id="SSF50129">
    <property type="entry name" value="GroES-like"/>
    <property type="match status" value="1"/>
</dbReference>
<dbReference type="Gene3D" id="3.90.180.10">
    <property type="entry name" value="Medium-chain alcohol dehydrogenases, catalytic domain"/>
    <property type="match status" value="1"/>
</dbReference>
<dbReference type="InterPro" id="IPR013154">
    <property type="entry name" value="ADH-like_N"/>
</dbReference>
<dbReference type="GO" id="GO:0016491">
    <property type="term" value="F:oxidoreductase activity"/>
    <property type="evidence" value="ECO:0007669"/>
    <property type="project" value="InterPro"/>
</dbReference>
<dbReference type="InterPro" id="IPR036291">
    <property type="entry name" value="NAD(P)-bd_dom_sf"/>
</dbReference>
<dbReference type="EMBL" id="BMPI01000002">
    <property type="protein sequence ID" value="GGM06573.1"/>
    <property type="molecule type" value="Genomic_DNA"/>
</dbReference>
<comment type="caution">
    <text evidence="2">The sequence shown here is derived from an EMBL/GenBank/DDBJ whole genome shotgun (WGS) entry which is preliminary data.</text>
</comment>
<dbReference type="AlphaFoldDB" id="A0A917WIF6"/>
<dbReference type="SUPFAM" id="SSF51735">
    <property type="entry name" value="NAD(P)-binding Rossmann-fold domains"/>
    <property type="match status" value="1"/>
</dbReference>
<dbReference type="InterPro" id="IPR011032">
    <property type="entry name" value="GroES-like_sf"/>
</dbReference>
<sequence length="327" mass="34851">MAGMRAVMFREYGPPSVLTPVEVPAPSPRQGEVLVRVHATTVTTAECGMRRGEPRWGRVILGLRRPRRGVRVLGLEFAGEVAATGAGVRRFALGDRVFGFTGFGVGANAEYKAIAERASLAPMPANVSYAEAAASVDGFTTAWYFLHDLANVRAGQKVLVVGASGSIGTYAVQLARHLGAEVHGVCSGRNAALVTSLGATRVHDYTVEDFTRSGESYDVVFDTVGRSSFAACRPVLARNGSYLPTTGLVNNVLAVRTAVTGGPRVRTGMSVRKHAALEALREMIEADQLRIVIDRRYPLAAIAEAHRYVDTGRKVGNVVITLTDQAG</sequence>
<dbReference type="SMART" id="SM00829">
    <property type="entry name" value="PKS_ER"/>
    <property type="match status" value="1"/>
</dbReference>
<dbReference type="PANTHER" id="PTHR44013">
    <property type="entry name" value="ZINC-TYPE ALCOHOL DEHYDROGENASE-LIKE PROTEIN C16A3.02C"/>
    <property type="match status" value="1"/>
</dbReference>